<sequence length="398" mass="44562">MKPASTHEASASATGYLFQCRYALLAGLQAIAKSPQLEISIEKFDDVGFEVNGEPTQLIQTKHHVGKLGNLTDASVDLWKTLLIWTKRVTEDVEAPFRIKFVLLTTGFAPDGSAAALLRMRERDESAADQLLLKTAASSKNKENAAAYQAYSALPEDLRQSMLKAILVLDGSPNIVDVGDEIARELVHAAPRDQVDHLVERLEGWWFGVVIKALSGAGPSAIPVLAIDQRVDELREEFRRDALPVDYASTYPSPTVVAELDKRPFVKQLRRIEVGPRRVEFAIRDYYRASEQRSRWAREELLVGGELENYERQLVEAWEPRHAALVDELGPGCPPTEKVAAGQLLYKWVENEAQFTLRSVRDRFLTHGSYHILSNRYAVGWHPEYQSDQDDPSDDGVG</sequence>
<proteinExistence type="predicted"/>
<dbReference type="OrthoDB" id="2786695at2"/>
<evidence type="ECO:0000313" key="3">
    <source>
        <dbReference type="Proteomes" id="UP000325641"/>
    </source>
</evidence>
<dbReference type="KEGG" id="bbet:F8237_18575"/>
<dbReference type="InterPro" id="IPR046913">
    <property type="entry name" value="ABC-3C_CTD7"/>
</dbReference>
<dbReference type="Proteomes" id="UP000325641">
    <property type="component" value="Chromosome"/>
</dbReference>
<accession>A0A5P6P7K6</accession>
<gene>
    <name evidence="2" type="ORF">F8237_18575</name>
</gene>
<evidence type="ECO:0000313" key="2">
    <source>
        <dbReference type="EMBL" id="QFI74226.1"/>
    </source>
</evidence>
<dbReference type="RefSeq" id="WP_137901410.1">
    <property type="nucleotide sequence ID" value="NZ_CP044543.1"/>
</dbReference>
<feature type="domain" description="ABC-three component systems C-terminal" evidence="1">
    <location>
        <begin position="265"/>
        <end position="387"/>
    </location>
</feature>
<dbReference type="AlphaFoldDB" id="A0A5P6P7K6"/>
<dbReference type="Pfam" id="PF20283">
    <property type="entry name" value="CTD7"/>
    <property type="match status" value="1"/>
</dbReference>
<dbReference type="EMBL" id="CP044543">
    <property type="protein sequence ID" value="QFI74226.1"/>
    <property type="molecule type" value="Genomic_DNA"/>
</dbReference>
<reference evidence="3" key="1">
    <citation type="submission" date="2019-10" db="EMBL/GenBank/DDBJ databases">
        <title>Complete Genome Sequence of Bradyrhizobium betae type strain PL7HG1T.</title>
        <authorList>
            <person name="Bromfield E.S.P."/>
            <person name="Cloutier S."/>
        </authorList>
    </citation>
    <scope>NUCLEOTIDE SEQUENCE [LARGE SCALE GENOMIC DNA]</scope>
    <source>
        <strain evidence="3">PL7HG1</strain>
    </source>
</reference>
<organism evidence="2 3">
    <name type="scientific">Bradyrhizobium betae</name>
    <dbReference type="NCBI Taxonomy" id="244734"/>
    <lineage>
        <taxon>Bacteria</taxon>
        <taxon>Pseudomonadati</taxon>
        <taxon>Pseudomonadota</taxon>
        <taxon>Alphaproteobacteria</taxon>
        <taxon>Hyphomicrobiales</taxon>
        <taxon>Nitrobacteraceae</taxon>
        <taxon>Bradyrhizobium</taxon>
    </lineage>
</organism>
<protein>
    <recommendedName>
        <fullName evidence="1">ABC-three component systems C-terminal domain-containing protein</fullName>
    </recommendedName>
</protein>
<evidence type="ECO:0000259" key="1">
    <source>
        <dbReference type="Pfam" id="PF20283"/>
    </source>
</evidence>
<name>A0A5P6P7K6_9BRAD</name>